<dbReference type="EMBL" id="QCYG01000005">
    <property type="protein sequence ID" value="PVA06671.1"/>
    <property type="molecule type" value="Genomic_DNA"/>
</dbReference>
<dbReference type="SUPFAM" id="SSF110997">
    <property type="entry name" value="Sporulation related repeat"/>
    <property type="match status" value="1"/>
</dbReference>
<evidence type="ECO:0000313" key="5">
    <source>
        <dbReference type="Proteomes" id="UP000244817"/>
    </source>
</evidence>
<organism evidence="4 5">
    <name type="scientific">Thalassorhabdomicrobium marinisediminis</name>
    <dbReference type="NCBI Taxonomy" id="2170577"/>
    <lineage>
        <taxon>Bacteria</taxon>
        <taxon>Pseudomonadati</taxon>
        <taxon>Pseudomonadota</taxon>
        <taxon>Alphaproteobacteria</taxon>
        <taxon>Rhodobacterales</taxon>
        <taxon>Paracoccaceae</taxon>
        <taxon>Thalassorhabdomicrobium</taxon>
    </lineage>
</organism>
<dbReference type="GO" id="GO:0042834">
    <property type="term" value="F:peptidoglycan binding"/>
    <property type="evidence" value="ECO:0007669"/>
    <property type="project" value="InterPro"/>
</dbReference>
<dbReference type="OrthoDB" id="7843142at2"/>
<feature type="region of interest" description="Disordered" evidence="1">
    <location>
        <begin position="443"/>
        <end position="476"/>
    </location>
</feature>
<accession>A0A2T7FWW9</accession>
<sequence length="550" mass="56113">MAFSGFKGSVLSTMALTVGLLATGAATGVAAQSLRGAGGPAEVPPSSYTANQYIDSKGCVFVRAGIGGQTNWVPRVTRERRQLCGFQPTRIAGAAAPAPRAPVDPAPRPAPEPAQQPAPTPSPAPVIAANPTPTPAPAPATVRQPEPAPVPVAVARPSPRVITTPAPAPEPRVITRAEACAGRTGVQPNFIGQRSGQPIDCGGTAPAPVVANVAPPVVAAPPVATPTGPRTVRMTRTQACAAMAATNQRYVIVSTGQPLVCPGTPVAAPTIAQAAPTPAAPRQGYSNPLDWAPGSTGPVLARAGQGGYSNPLDAAPGSTFVPNMNTRLAPQCPVGTVAVPSGASTVCRDTFRDAQGNPTIRVVAAQRTAPATTTRATVTSPRRGVLADIVNTAPPPYSNPTHYAAAPGVPDGYARVWGDGRLNTQRGLPATSVQPSYTATTTYATAPAPAAQPRTTTARLSTRSAAPRPQAEQISGHRYVQIGTFQSRNHAQSVAQSLRARGLPMRIGVFDQNGQQLRLVLAGPFSSEGALQSALGAARNAGFPGAFTRR</sequence>
<proteinExistence type="predicted"/>
<dbReference type="RefSeq" id="WP_108640829.1">
    <property type="nucleotide sequence ID" value="NZ_QCYG01000005.1"/>
</dbReference>
<reference evidence="4 5" key="1">
    <citation type="submission" date="2018-04" db="EMBL/GenBank/DDBJ databases">
        <title>Pelagivirga bohaiensis gen. nov., sp. nov., a bacterium isolated from the Bohai Sea.</title>
        <authorList>
            <person name="Ji X."/>
        </authorList>
    </citation>
    <scope>NUCLEOTIDE SEQUENCE [LARGE SCALE GENOMIC DNA]</scope>
    <source>
        <strain evidence="4 5">BH-SD16</strain>
    </source>
</reference>
<feature type="chain" id="PRO_5015661206" evidence="2">
    <location>
        <begin position="32"/>
        <end position="550"/>
    </location>
</feature>
<feature type="signal peptide" evidence="2">
    <location>
        <begin position="1"/>
        <end position="31"/>
    </location>
</feature>
<comment type="caution">
    <text evidence="4">The sequence shown here is derived from an EMBL/GenBank/DDBJ whole genome shotgun (WGS) entry which is preliminary data.</text>
</comment>
<protein>
    <submittedName>
        <fullName evidence="4">SPOR domain-containing protein</fullName>
    </submittedName>
</protein>
<dbReference type="Proteomes" id="UP000244817">
    <property type="component" value="Unassembled WGS sequence"/>
</dbReference>
<evidence type="ECO:0000259" key="3">
    <source>
        <dbReference type="PROSITE" id="PS51724"/>
    </source>
</evidence>
<keyword evidence="2" id="KW-0732">Signal</keyword>
<feature type="compositionally biased region" description="Pro residues" evidence="1">
    <location>
        <begin position="99"/>
        <end position="124"/>
    </location>
</feature>
<dbReference type="InterPro" id="IPR007730">
    <property type="entry name" value="SPOR-like_dom"/>
</dbReference>
<dbReference type="Pfam" id="PF05036">
    <property type="entry name" value="SPOR"/>
    <property type="match status" value="1"/>
</dbReference>
<feature type="domain" description="SPOR" evidence="3">
    <location>
        <begin position="472"/>
        <end position="550"/>
    </location>
</feature>
<gene>
    <name evidence="4" type="ORF">DC363_09070</name>
</gene>
<evidence type="ECO:0000313" key="4">
    <source>
        <dbReference type="EMBL" id="PVA06671.1"/>
    </source>
</evidence>
<feature type="region of interest" description="Disordered" evidence="1">
    <location>
        <begin position="89"/>
        <end position="146"/>
    </location>
</feature>
<dbReference type="PROSITE" id="PS51724">
    <property type="entry name" value="SPOR"/>
    <property type="match status" value="1"/>
</dbReference>
<evidence type="ECO:0000256" key="2">
    <source>
        <dbReference type="SAM" id="SignalP"/>
    </source>
</evidence>
<dbReference type="InterPro" id="IPR036680">
    <property type="entry name" value="SPOR-like_sf"/>
</dbReference>
<feature type="compositionally biased region" description="Low complexity" evidence="1">
    <location>
        <begin position="443"/>
        <end position="469"/>
    </location>
</feature>
<name>A0A2T7FWW9_9RHOB</name>
<keyword evidence="5" id="KW-1185">Reference proteome</keyword>
<dbReference type="AlphaFoldDB" id="A0A2T7FWW9"/>
<dbReference type="Gene3D" id="3.30.70.1070">
    <property type="entry name" value="Sporulation related repeat"/>
    <property type="match status" value="1"/>
</dbReference>
<evidence type="ECO:0000256" key="1">
    <source>
        <dbReference type="SAM" id="MobiDB-lite"/>
    </source>
</evidence>